<dbReference type="Proteomes" id="UP001275084">
    <property type="component" value="Unassembled WGS sequence"/>
</dbReference>
<feature type="region of interest" description="Disordered" evidence="1">
    <location>
        <begin position="399"/>
        <end position="477"/>
    </location>
</feature>
<evidence type="ECO:0008006" key="4">
    <source>
        <dbReference type="Google" id="ProtNLM"/>
    </source>
</evidence>
<reference evidence="2" key="2">
    <citation type="submission" date="2023-06" db="EMBL/GenBank/DDBJ databases">
        <authorList>
            <consortium name="Lawrence Berkeley National Laboratory"/>
            <person name="Haridas S."/>
            <person name="Hensen N."/>
            <person name="Bonometti L."/>
            <person name="Westerberg I."/>
            <person name="Brannstrom I.O."/>
            <person name="Guillou S."/>
            <person name="Cros-Aarteil S."/>
            <person name="Calhoun S."/>
            <person name="Kuo A."/>
            <person name="Mondo S."/>
            <person name="Pangilinan J."/>
            <person name="Riley R."/>
            <person name="Labutti K."/>
            <person name="Andreopoulos B."/>
            <person name="Lipzen A."/>
            <person name="Chen C."/>
            <person name="Yanf M."/>
            <person name="Daum C."/>
            <person name="Ng V."/>
            <person name="Clum A."/>
            <person name="Steindorff A."/>
            <person name="Ohm R."/>
            <person name="Martin F."/>
            <person name="Silar P."/>
            <person name="Natvig D."/>
            <person name="Lalanne C."/>
            <person name="Gautier V."/>
            <person name="Ament-Velasquez S.L."/>
            <person name="Kruys A."/>
            <person name="Hutchinson M.I."/>
            <person name="Powell A.J."/>
            <person name="Barry K."/>
            <person name="Miller A.N."/>
            <person name="Grigoriev I.V."/>
            <person name="Debuchy R."/>
            <person name="Gladieux P."/>
            <person name="Thoren M.H."/>
            <person name="Johannesson H."/>
        </authorList>
    </citation>
    <scope>NUCLEOTIDE SEQUENCE</scope>
    <source>
        <strain evidence="2">CBS 955.72</strain>
    </source>
</reference>
<reference evidence="2" key="1">
    <citation type="journal article" date="2023" name="Mol. Phylogenet. Evol.">
        <title>Genome-scale phylogeny and comparative genomics of the fungal order Sordariales.</title>
        <authorList>
            <person name="Hensen N."/>
            <person name="Bonometti L."/>
            <person name="Westerberg I."/>
            <person name="Brannstrom I.O."/>
            <person name="Guillou S."/>
            <person name="Cros-Aarteil S."/>
            <person name="Calhoun S."/>
            <person name="Haridas S."/>
            <person name="Kuo A."/>
            <person name="Mondo S."/>
            <person name="Pangilinan J."/>
            <person name="Riley R."/>
            <person name="LaButti K."/>
            <person name="Andreopoulos B."/>
            <person name="Lipzen A."/>
            <person name="Chen C."/>
            <person name="Yan M."/>
            <person name="Daum C."/>
            <person name="Ng V."/>
            <person name="Clum A."/>
            <person name="Steindorff A."/>
            <person name="Ohm R.A."/>
            <person name="Martin F."/>
            <person name="Silar P."/>
            <person name="Natvig D.O."/>
            <person name="Lalanne C."/>
            <person name="Gautier V."/>
            <person name="Ament-Velasquez S.L."/>
            <person name="Kruys A."/>
            <person name="Hutchinson M.I."/>
            <person name="Powell A.J."/>
            <person name="Barry K."/>
            <person name="Miller A.N."/>
            <person name="Grigoriev I.V."/>
            <person name="Debuchy R."/>
            <person name="Gladieux P."/>
            <person name="Hiltunen Thoren M."/>
            <person name="Johannesson H."/>
        </authorList>
    </citation>
    <scope>NUCLEOTIDE SEQUENCE</scope>
    <source>
        <strain evidence="2">CBS 955.72</strain>
    </source>
</reference>
<keyword evidence="3" id="KW-1185">Reference proteome</keyword>
<accession>A0AAJ0HXG8</accession>
<dbReference type="SUPFAM" id="SSF56112">
    <property type="entry name" value="Protein kinase-like (PK-like)"/>
    <property type="match status" value="1"/>
</dbReference>
<dbReference type="AlphaFoldDB" id="A0AAJ0HXG8"/>
<gene>
    <name evidence="2" type="ORF">B0T25DRAFT_598432</name>
</gene>
<dbReference type="InterPro" id="IPR011009">
    <property type="entry name" value="Kinase-like_dom_sf"/>
</dbReference>
<proteinExistence type="predicted"/>
<organism evidence="2 3">
    <name type="scientific">Lasiosphaeria hispida</name>
    <dbReference type="NCBI Taxonomy" id="260671"/>
    <lineage>
        <taxon>Eukaryota</taxon>
        <taxon>Fungi</taxon>
        <taxon>Dikarya</taxon>
        <taxon>Ascomycota</taxon>
        <taxon>Pezizomycotina</taxon>
        <taxon>Sordariomycetes</taxon>
        <taxon>Sordariomycetidae</taxon>
        <taxon>Sordariales</taxon>
        <taxon>Lasiosphaeriaceae</taxon>
        <taxon>Lasiosphaeria</taxon>
    </lineage>
</organism>
<feature type="compositionally biased region" description="Polar residues" evidence="1">
    <location>
        <begin position="399"/>
        <end position="416"/>
    </location>
</feature>
<dbReference type="EMBL" id="JAUIQD010000001">
    <property type="protein sequence ID" value="KAK3364379.1"/>
    <property type="molecule type" value="Genomic_DNA"/>
</dbReference>
<feature type="compositionally biased region" description="Gly residues" evidence="1">
    <location>
        <begin position="464"/>
        <end position="476"/>
    </location>
</feature>
<comment type="caution">
    <text evidence="2">The sequence shown here is derived from an EMBL/GenBank/DDBJ whole genome shotgun (WGS) entry which is preliminary data.</text>
</comment>
<evidence type="ECO:0000256" key="1">
    <source>
        <dbReference type="SAM" id="MobiDB-lite"/>
    </source>
</evidence>
<protein>
    <recommendedName>
        <fullName evidence="4">Protein kinase domain-containing protein</fullName>
    </recommendedName>
</protein>
<feature type="compositionally biased region" description="Low complexity" evidence="1">
    <location>
        <begin position="435"/>
        <end position="463"/>
    </location>
</feature>
<feature type="region of interest" description="Disordered" evidence="1">
    <location>
        <begin position="18"/>
        <end position="63"/>
    </location>
</feature>
<evidence type="ECO:0000313" key="2">
    <source>
        <dbReference type="EMBL" id="KAK3364379.1"/>
    </source>
</evidence>
<evidence type="ECO:0000313" key="3">
    <source>
        <dbReference type="Proteomes" id="UP001275084"/>
    </source>
</evidence>
<sequence length="761" mass="85714">MENRMTIEELQKILLEEQQARREAQHRVDEAERQRQREQQARRAAQHRADKAEHRADEAEQQTRHTTLAEYIEGCHELVFTKITVETDRNLTTTGSRTNPQGKLCPRRLSTWLDFLEEQKTTFGTLISGKKVANEKDLEYVQHSCVEDPVRLIVNRLVVEDEVKDEFDLGKGIIFENHPNAISDIAEEVAEQRQPRPDLKQLRPDQICVYTYDDQDVTGRRMAYIVEYKAPHKLTPPHLRLGLRPMDIYNEVVNRATKPSGDDAALLFQYHADRLVAAAVIVFLKVDWTDPTTLYYHLAEPGAEVLAHPDNFRYCTAVGQVLAFSLMALGPPASRRQHGQEERRLATESLKRWDEDCETILRSITVSERKPLLDSPAFKPTTYMTVDRSPYFLRQNKNKSWTAGTNHPNARGNRSSEPSDDESRPRMPDTPSPAQPRSRGQRSQRGLAQRPRGDSGQNSSSRDGGNGGGGGGGGGDRQYCTQKCLVGLVRGRLLDVKCPNATLHRGQNGSRVRHPVDHATWLRLLREQLRETLDDGVTRIGKQGARGVLFQVTLLAHGYTFVSKGTVPEFVGHLQHEAAVYQRLGPLHGICVPVFLGAVDLRDIGRVHHYDFRVRIVHMIFLAWAGNDLNEVGTSEAAQRDLSRGLVRSVRSLHAMGVAHMDVWKPNALWSREAGRVMVIDFERAVLMDPPQPSPSPRPPLAQVVPNKKARAAEGVGCGKAVGQTSHKVERDRQVWDDISAARSIFKLQKCAHSPCTLYVH</sequence>
<name>A0AAJ0HXG8_9PEZI</name>